<keyword evidence="3 5" id="KW-0560">Oxidoreductase</keyword>
<dbReference type="PANTHER" id="PTHR42795:SF1">
    <property type="entry name" value="ALANINE DEHYDROGENASE"/>
    <property type="match status" value="1"/>
</dbReference>
<dbReference type="InterPro" id="IPR007886">
    <property type="entry name" value="AlaDH/PNT_N"/>
</dbReference>
<keyword evidence="9" id="KW-1185">Reference proteome</keyword>
<dbReference type="Proteomes" id="UP001596996">
    <property type="component" value="Unassembled WGS sequence"/>
</dbReference>
<dbReference type="EC" id="1.4.1.1" evidence="2 5"/>
<dbReference type="EMBL" id="JBHTJN010000012">
    <property type="protein sequence ID" value="MFD0966659.1"/>
    <property type="molecule type" value="Genomic_DNA"/>
</dbReference>
<name>A0ABW3I9T8_9PAST</name>
<evidence type="ECO:0000259" key="7">
    <source>
        <dbReference type="SMART" id="SM01003"/>
    </source>
</evidence>
<evidence type="ECO:0000256" key="4">
    <source>
        <dbReference type="ARBA" id="ARBA00023027"/>
    </source>
</evidence>
<feature type="domain" description="Alanine dehydrogenase/pyridine nucleotide transhydrogenase NAD(H)-binding" evidence="6">
    <location>
        <begin position="147"/>
        <end position="295"/>
    </location>
</feature>
<evidence type="ECO:0000256" key="5">
    <source>
        <dbReference type="PIRNR" id="PIRNR000183"/>
    </source>
</evidence>
<dbReference type="PANTHER" id="PTHR42795">
    <property type="entry name" value="ALANINE DEHYDROGENASE"/>
    <property type="match status" value="1"/>
</dbReference>
<keyword evidence="4 5" id="KW-0520">NAD</keyword>
<dbReference type="InterPro" id="IPR036291">
    <property type="entry name" value="NAD(P)-bd_dom_sf"/>
</dbReference>
<accession>A0ABW3I9T8</accession>
<comment type="catalytic activity">
    <reaction evidence="5">
        <text>L-alanine + NAD(+) + H2O = pyruvate + NH4(+) + NADH + H(+)</text>
        <dbReference type="Rhea" id="RHEA:18405"/>
        <dbReference type="ChEBI" id="CHEBI:15361"/>
        <dbReference type="ChEBI" id="CHEBI:15377"/>
        <dbReference type="ChEBI" id="CHEBI:15378"/>
        <dbReference type="ChEBI" id="CHEBI:28938"/>
        <dbReference type="ChEBI" id="CHEBI:57540"/>
        <dbReference type="ChEBI" id="CHEBI:57945"/>
        <dbReference type="ChEBI" id="CHEBI:57972"/>
        <dbReference type="EC" id="1.4.1.1"/>
    </reaction>
</comment>
<evidence type="ECO:0000313" key="9">
    <source>
        <dbReference type="Proteomes" id="UP001596996"/>
    </source>
</evidence>
<dbReference type="SUPFAM" id="SSF51735">
    <property type="entry name" value="NAD(P)-binding Rossmann-fold domains"/>
    <property type="match status" value="1"/>
</dbReference>
<dbReference type="Pfam" id="PF05222">
    <property type="entry name" value="AlaDh_PNT_N"/>
    <property type="match status" value="1"/>
</dbReference>
<comment type="caution">
    <text evidence="8">The sequence shown here is derived from an EMBL/GenBank/DDBJ whole genome shotgun (WGS) entry which is preliminary data.</text>
</comment>
<dbReference type="InterPro" id="IPR008141">
    <property type="entry name" value="Ala_DH"/>
</dbReference>
<dbReference type="GO" id="GO:0000286">
    <property type="term" value="F:alanine dehydrogenase activity"/>
    <property type="evidence" value="ECO:0007669"/>
    <property type="project" value="UniProtKB-EC"/>
</dbReference>
<reference evidence="9" key="1">
    <citation type="journal article" date="2019" name="Int. J. Syst. Evol. Microbiol.">
        <title>The Global Catalogue of Microorganisms (GCM) 10K type strain sequencing project: providing services to taxonomists for standard genome sequencing and annotation.</title>
        <authorList>
            <consortium name="The Broad Institute Genomics Platform"/>
            <consortium name="The Broad Institute Genome Sequencing Center for Infectious Disease"/>
            <person name="Wu L."/>
            <person name="Ma J."/>
        </authorList>
    </citation>
    <scope>NUCLEOTIDE SEQUENCE [LARGE SCALE GENOMIC DNA]</scope>
    <source>
        <strain evidence="9">CCUG 61707</strain>
    </source>
</reference>
<dbReference type="InterPro" id="IPR007698">
    <property type="entry name" value="AlaDH/PNT_NAD(H)-bd"/>
</dbReference>
<gene>
    <name evidence="8" type="primary">ald</name>
    <name evidence="8" type="ORF">ACFQ02_07390</name>
</gene>
<dbReference type="RefSeq" id="WP_380821232.1">
    <property type="nucleotide sequence ID" value="NZ_JBHTJN010000012.1"/>
</dbReference>
<sequence>MIIGCPKEIKIQEFRVGLTPANVKSYVAAGHKVYIEKDAGAAIGFTDQMYQQAGAVITDKAELFTKSEMIIKVKEPIACEYDYFREGQILYTYLHLAADKELTDMLLAKKIQAIAYETIKTSLGLPCLTPMSQIAGRLATLEAAKFIQKKYGGSGILLSGTAGTPKAKVVVLGGGVVGLNAAQIAVGIGADVTVLDINASRLSYLDQIFGMKVTTLVASRGNIEKCLKEADVVIGAVLVPGAKTPHLVNKSDLNLMKKGTILVDVSIDQGGGVESSHPTTHDDPVYLIDGIVHYCVANMPGSVAHTATLGLTDSTLEFGLKIANMGVKSACLSDPAILEGLNTYNGKCTFKGVSEAFDYPYTEARVALG</sequence>
<dbReference type="CDD" id="cd05305">
    <property type="entry name" value="L-AlaDH"/>
    <property type="match status" value="1"/>
</dbReference>
<feature type="domain" description="Alanine dehydrogenase/pyridine nucleotide transhydrogenase N-terminal" evidence="7">
    <location>
        <begin position="4"/>
        <end position="135"/>
    </location>
</feature>
<dbReference type="PIRSF" id="PIRSF000183">
    <property type="entry name" value="Alanine_dh"/>
    <property type="match status" value="1"/>
</dbReference>
<organism evidence="8 9">
    <name type="scientific">Seminibacterium arietis</name>
    <dbReference type="NCBI Taxonomy" id="1173502"/>
    <lineage>
        <taxon>Bacteria</taxon>
        <taxon>Pseudomonadati</taxon>
        <taxon>Pseudomonadota</taxon>
        <taxon>Gammaproteobacteria</taxon>
        <taxon>Pasteurellales</taxon>
        <taxon>Pasteurellaceae</taxon>
        <taxon>Seminibacterium</taxon>
    </lineage>
</organism>
<evidence type="ECO:0000256" key="2">
    <source>
        <dbReference type="ARBA" id="ARBA00012897"/>
    </source>
</evidence>
<dbReference type="SMART" id="SM01002">
    <property type="entry name" value="AlaDh_PNT_C"/>
    <property type="match status" value="1"/>
</dbReference>
<evidence type="ECO:0000256" key="1">
    <source>
        <dbReference type="ARBA" id="ARBA00005689"/>
    </source>
</evidence>
<dbReference type="Pfam" id="PF01262">
    <property type="entry name" value="AlaDh_PNT_C"/>
    <property type="match status" value="1"/>
</dbReference>
<evidence type="ECO:0000256" key="3">
    <source>
        <dbReference type="ARBA" id="ARBA00023002"/>
    </source>
</evidence>
<comment type="similarity">
    <text evidence="1 5">Belongs to the AlaDH/PNT family.</text>
</comment>
<dbReference type="Gene3D" id="3.40.50.720">
    <property type="entry name" value="NAD(P)-binding Rossmann-like Domain"/>
    <property type="match status" value="2"/>
</dbReference>
<dbReference type="NCBIfam" id="TIGR00518">
    <property type="entry name" value="alaDH"/>
    <property type="match status" value="1"/>
</dbReference>
<dbReference type="PROSITE" id="PS00837">
    <property type="entry name" value="ALADH_PNT_2"/>
    <property type="match status" value="1"/>
</dbReference>
<dbReference type="SUPFAM" id="SSF52283">
    <property type="entry name" value="Formate/glycerate dehydrogenase catalytic domain-like"/>
    <property type="match status" value="1"/>
</dbReference>
<dbReference type="SMART" id="SM01003">
    <property type="entry name" value="AlaDh_PNT_N"/>
    <property type="match status" value="1"/>
</dbReference>
<proteinExistence type="inferred from homology"/>
<evidence type="ECO:0000259" key="6">
    <source>
        <dbReference type="SMART" id="SM01002"/>
    </source>
</evidence>
<evidence type="ECO:0000313" key="8">
    <source>
        <dbReference type="EMBL" id="MFD0966659.1"/>
    </source>
</evidence>
<dbReference type="InterPro" id="IPR008143">
    <property type="entry name" value="Ala_DH/PNT_CS2"/>
</dbReference>
<protein>
    <recommendedName>
        <fullName evidence="2 5">Alanine dehydrogenase</fullName>
        <ecNumber evidence="2 5">1.4.1.1</ecNumber>
    </recommendedName>
</protein>